<keyword evidence="6" id="KW-1185">Reference proteome</keyword>
<accession>A0ABX8EB98</accession>
<evidence type="ECO:0000313" key="6">
    <source>
        <dbReference type="Proteomes" id="UP000679307"/>
    </source>
</evidence>
<keyword evidence="5" id="KW-0645">Protease</keyword>
<feature type="transmembrane region" description="Helical" evidence="3">
    <location>
        <begin position="169"/>
        <end position="188"/>
    </location>
</feature>
<dbReference type="Proteomes" id="UP000679307">
    <property type="component" value="Chromosome"/>
</dbReference>
<evidence type="ECO:0000256" key="3">
    <source>
        <dbReference type="SAM" id="Phobius"/>
    </source>
</evidence>
<comment type="similarity">
    <text evidence="1">Belongs to the peptidase S54 family.</text>
</comment>
<feature type="transmembrane region" description="Helical" evidence="3">
    <location>
        <begin position="137"/>
        <end position="157"/>
    </location>
</feature>
<organism evidence="5 6">
    <name type="scientific">Nocardioides aquaticus</name>
    <dbReference type="NCBI Taxonomy" id="160826"/>
    <lineage>
        <taxon>Bacteria</taxon>
        <taxon>Bacillati</taxon>
        <taxon>Actinomycetota</taxon>
        <taxon>Actinomycetes</taxon>
        <taxon>Propionibacteriales</taxon>
        <taxon>Nocardioidaceae</taxon>
        <taxon>Nocardioides</taxon>
    </lineage>
</organism>
<dbReference type="GO" id="GO:0008233">
    <property type="term" value="F:peptidase activity"/>
    <property type="evidence" value="ECO:0007669"/>
    <property type="project" value="UniProtKB-KW"/>
</dbReference>
<feature type="transmembrane region" description="Helical" evidence="3">
    <location>
        <begin position="246"/>
        <end position="263"/>
    </location>
</feature>
<evidence type="ECO:0000313" key="5">
    <source>
        <dbReference type="EMBL" id="QVT77668.1"/>
    </source>
</evidence>
<dbReference type="InterPro" id="IPR050925">
    <property type="entry name" value="Rhomboid_protease_S54"/>
</dbReference>
<feature type="transmembrane region" description="Helical" evidence="3">
    <location>
        <begin position="270"/>
        <end position="292"/>
    </location>
</feature>
<dbReference type="Pfam" id="PF01694">
    <property type="entry name" value="Rhomboid"/>
    <property type="match status" value="1"/>
</dbReference>
<gene>
    <name evidence="5" type="primary">gluP</name>
    <name evidence="5" type="ORF">ENKNEFLB_00032</name>
</gene>
<keyword evidence="3" id="KW-0812">Transmembrane</keyword>
<keyword evidence="2 5" id="KW-0378">Hydrolase</keyword>
<dbReference type="EC" id="3.4.21.105" evidence="5"/>
<evidence type="ECO:0000256" key="1">
    <source>
        <dbReference type="ARBA" id="ARBA00009045"/>
    </source>
</evidence>
<sequence length="294" mass="30747">MPVCYRHPDRESHIRCQRCSRPICPDCMNDAAVGFQCPACLAEGRKQTRQGRTPYGGRRSANPQATSLTLIAVNVGVWLATVLAGGASSGLVRTLVLRPDGGCVGLGAPDAGSCTSSGGLWLPGVADGALWQLVTNAFLHVDVLHLLLNMVAVYVLGPQLEGLLGRARFLALYLVSALSASALVMWAAPQFQATLGASGAVFGLFAAYLVVALKVKAPLQPILVILGINLLITVVGRGFISWQGHLGGFVGGILLALALVYAPKQQRARWQWAGVAAVAVLVLVVIAARVAVLA</sequence>
<evidence type="ECO:0000256" key="2">
    <source>
        <dbReference type="ARBA" id="ARBA00022801"/>
    </source>
</evidence>
<keyword evidence="3" id="KW-1133">Transmembrane helix</keyword>
<protein>
    <submittedName>
        <fullName evidence="5">Rhomboid protease GluP</fullName>
        <ecNumber evidence="5">3.4.21.105</ecNumber>
    </submittedName>
</protein>
<dbReference type="InterPro" id="IPR022764">
    <property type="entry name" value="Peptidase_S54_rhomboid_dom"/>
</dbReference>
<dbReference type="PANTHER" id="PTHR43731">
    <property type="entry name" value="RHOMBOID PROTEASE"/>
    <property type="match status" value="1"/>
</dbReference>
<feature type="transmembrane region" description="Helical" evidence="3">
    <location>
        <begin position="68"/>
        <end position="87"/>
    </location>
</feature>
<name>A0ABX8EB98_9ACTN</name>
<keyword evidence="3" id="KW-0472">Membrane</keyword>
<dbReference type="GO" id="GO:0006508">
    <property type="term" value="P:proteolysis"/>
    <property type="evidence" value="ECO:0007669"/>
    <property type="project" value="UniProtKB-KW"/>
</dbReference>
<feature type="transmembrane region" description="Helical" evidence="3">
    <location>
        <begin position="222"/>
        <end position="240"/>
    </location>
</feature>
<feature type="transmembrane region" description="Helical" evidence="3">
    <location>
        <begin position="194"/>
        <end position="215"/>
    </location>
</feature>
<evidence type="ECO:0000259" key="4">
    <source>
        <dbReference type="Pfam" id="PF01694"/>
    </source>
</evidence>
<dbReference type="PANTHER" id="PTHR43731:SF14">
    <property type="entry name" value="PRESENILIN-ASSOCIATED RHOMBOID-LIKE PROTEIN, MITOCHONDRIAL"/>
    <property type="match status" value="1"/>
</dbReference>
<reference evidence="5 6" key="1">
    <citation type="submission" date="2021-05" db="EMBL/GenBank/DDBJ databases">
        <title>Complete genome of Nocardioides aquaticus KCTC 9944T isolated from meromictic and hypersaline Ekho Lake, Antarctica.</title>
        <authorList>
            <person name="Hwang K."/>
            <person name="Kim K.M."/>
            <person name="Choe H."/>
        </authorList>
    </citation>
    <scope>NUCLEOTIDE SEQUENCE [LARGE SCALE GENOMIC DNA]</scope>
    <source>
        <strain evidence="5 6">KCTC 9944</strain>
    </source>
</reference>
<feature type="domain" description="Peptidase S54 rhomboid" evidence="4">
    <location>
        <begin position="128"/>
        <end position="260"/>
    </location>
</feature>
<proteinExistence type="inferred from homology"/>
<dbReference type="EMBL" id="CP075371">
    <property type="protein sequence ID" value="QVT77668.1"/>
    <property type="molecule type" value="Genomic_DNA"/>
</dbReference>